<accession>A0ABP9VQ12</accession>
<protein>
    <recommendedName>
        <fullName evidence="3">Pressure-regulated protein</fullName>
    </recommendedName>
</protein>
<evidence type="ECO:0000313" key="2">
    <source>
        <dbReference type="Proteomes" id="UP001416858"/>
    </source>
</evidence>
<dbReference type="RefSeq" id="WP_345682574.1">
    <property type="nucleotide sequence ID" value="NZ_BAABRO010000002.1"/>
</dbReference>
<organism evidence="1 2">
    <name type="scientific">Novipirellula caenicola</name>
    <dbReference type="NCBI Taxonomy" id="1536901"/>
    <lineage>
        <taxon>Bacteria</taxon>
        <taxon>Pseudomonadati</taxon>
        <taxon>Planctomycetota</taxon>
        <taxon>Planctomycetia</taxon>
        <taxon>Pirellulales</taxon>
        <taxon>Pirellulaceae</taxon>
        <taxon>Novipirellula</taxon>
    </lineage>
</organism>
<comment type="caution">
    <text evidence="1">The sequence shown here is derived from an EMBL/GenBank/DDBJ whole genome shotgun (WGS) entry which is preliminary data.</text>
</comment>
<evidence type="ECO:0000313" key="1">
    <source>
        <dbReference type="EMBL" id="GAA5505538.1"/>
    </source>
</evidence>
<evidence type="ECO:0008006" key="3">
    <source>
        <dbReference type="Google" id="ProtNLM"/>
    </source>
</evidence>
<sequence length="76" mass="8696">MQQPIVGYHRDEEGHWVAQLRCGHYQHVRHDPPWMNRLWVTTAAGRESRLGVKLECKKCDEGAPSDPPLPSCQSDC</sequence>
<proteinExistence type="predicted"/>
<keyword evidence="2" id="KW-1185">Reference proteome</keyword>
<gene>
    <name evidence="1" type="ORF">Rcae01_00983</name>
</gene>
<dbReference type="EMBL" id="BAABRO010000002">
    <property type="protein sequence ID" value="GAA5505538.1"/>
    <property type="molecule type" value="Genomic_DNA"/>
</dbReference>
<dbReference type="InterPro" id="IPR021948">
    <property type="entry name" value="DUF3565"/>
</dbReference>
<dbReference type="Pfam" id="PF12088">
    <property type="entry name" value="DUF3565"/>
    <property type="match status" value="1"/>
</dbReference>
<reference evidence="1 2" key="1">
    <citation type="submission" date="2024-02" db="EMBL/GenBank/DDBJ databases">
        <title>Rhodopirellula caenicola NBRC 110016.</title>
        <authorList>
            <person name="Ichikawa N."/>
            <person name="Katano-Makiyama Y."/>
            <person name="Hidaka K."/>
        </authorList>
    </citation>
    <scope>NUCLEOTIDE SEQUENCE [LARGE SCALE GENOMIC DNA]</scope>
    <source>
        <strain evidence="1 2">NBRC 110016</strain>
    </source>
</reference>
<name>A0ABP9VQ12_9BACT</name>
<dbReference type="Proteomes" id="UP001416858">
    <property type="component" value="Unassembled WGS sequence"/>
</dbReference>